<dbReference type="InterPro" id="IPR051907">
    <property type="entry name" value="DoxX-like_oxidoreductase"/>
</dbReference>
<dbReference type="GO" id="GO:0005886">
    <property type="term" value="C:plasma membrane"/>
    <property type="evidence" value="ECO:0007669"/>
    <property type="project" value="UniProtKB-SubCell"/>
</dbReference>
<keyword evidence="5 7" id="KW-1133">Transmembrane helix</keyword>
<evidence type="ECO:0000256" key="6">
    <source>
        <dbReference type="ARBA" id="ARBA00023136"/>
    </source>
</evidence>
<keyword evidence="3" id="KW-1003">Cell membrane</keyword>
<feature type="transmembrane region" description="Helical" evidence="7">
    <location>
        <begin position="7"/>
        <end position="30"/>
    </location>
</feature>
<dbReference type="Proteomes" id="UP000186228">
    <property type="component" value="Unassembled WGS sequence"/>
</dbReference>
<dbReference type="InterPro" id="IPR032808">
    <property type="entry name" value="DoxX"/>
</dbReference>
<accession>A0A1C3U8X7</accession>
<dbReference type="PANTHER" id="PTHR33452">
    <property type="entry name" value="OXIDOREDUCTASE CATD-RELATED"/>
    <property type="match status" value="1"/>
</dbReference>
<dbReference type="PANTHER" id="PTHR33452:SF1">
    <property type="entry name" value="INNER MEMBRANE PROTEIN YPHA-RELATED"/>
    <property type="match status" value="1"/>
</dbReference>
<keyword evidence="9" id="KW-1185">Reference proteome</keyword>
<proteinExistence type="inferred from homology"/>
<organism evidence="8 9">
    <name type="scientific">Rhizobium hainanense</name>
    <dbReference type="NCBI Taxonomy" id="52131"/>
    <lineage>
        <taxon>Bacteria</taxon>
        <taxon>Pseudomonadati</taxon>
        <taxon>Pseudomonadota</taxon>
        <taxon>Alphaproteobacteria</taxon>
        <taxon>Hyphomicrobiales</taxon>
        <taxon>Rhizobiaceae</taxon>
        <taxon>Rhizobium/Agrobacterium group</taxon>
        <taxon>Rhizobium</taxon>
    </lineage>
</organism>
<dbReference type="OrthoDB" id="9810206at2"/>
<evidence type="ECO:0000256" key="7">
    <source>
        <dbReference type="SAM" id="Phobius"/>
    </source>
</evidence>
<evidence type="ECO:0000256" key="2">
    <source>
        <dbReference type="ARBA" id="ARBA00006679"/>
    </source>
</evidence>
<reference evidence="9" key="1">
    <citation type="submission" date="2016-08" db="EMBL/GenBank/DDBJ databases">
        <authorList>
            <person name="Varghese N."/>
            <person name="Submissions Spin"/>
        </authorList>
    </citation>
    <scope>NUCLEOTIDE SEQUENCE [LARGE SCALE GENOMIC DNA]</scope>
    <source>
        <strain evidence="9">CCBAU 57015</strain>
    </source>
</reference>
<evidence type="ECO:0000313" key="9">
    <source>
        <dbReference type="Proteomes" id="UP000186228"/>
    </source>
</evidence>
<keyword evidence="4 7" id="KW-0812">Transmembrane</keyword>
<evidence type="ECO:0000256" key="5">
    <source>
        <dbReference type="ARBA" id="ARBA00022989"/>
    </source>
</evidence>
<evidence type="ECO:0000256" key="4">
    <source>
        <dbReference type="ARBA" id="ARBA00022692"/>
    </source>
</evidence>
<protein>
    <submittedName>
        <fullName evidence="8">Putative oxidoreductase</fullName>
    </submittedName>
</protein>
<feature type="transmembrane region" description="Helical" evidence="7">
    <location>
        <begin position="79"/>
        <end position="100"/>
    </location>
</feature>
<feature type="transmembrane region" description="Helical" evidence="7">
    <location>
        <begin position="50"/>
        <end position="72"/>
    </location>
</feature>
<comment type="subcellular location">
    <subcellularLocation>
        <location evidence="1">Cell membrane</location>
        <topology evidence="1">Multi-pass membrane protein</topology>
    </subcellularLocation>
</comment>
<dbReference type="STRING" id="52131.GA0061100_101980"/>
<dbReference type="Pfam" id="PF07681">
    <property type="entry name" value="DoxX"/>
    <property type="match status" value="1"/>
</dbReference>
<dbReference type="EMBL" id="FMAC01000001">
    <property type="protein sequence ID" value="SCB11835.1"/>
    <property type="molecule type" value="Genomic_DNA"/>
</dbReference>
<feature type="transmembrane region" description="Helical" evidence="7">
    <location>
        <begin position="112"/>
        <end position="131"/>
    </location>
</feature>
<name>A0A1C3U8X7_9HYPH</name>
<evidence type="ECO:0000313" key="8">
    <source>
        <dbReference type="EMBL" id="SCB11835.1"/>
    </source>
</evidence>
<keyword evidence="6 7" id="KW-0472">Membrane</keyword>
<dbReference type="RefSeq" id="WP_075851559.1">
    <property type="nucleotide sequence ID" value="NZ_FMAC01000001.1"/>
</dbReference>
<gene>
    <name evidence="8" type="ORF">GA0061100_101980</name>
</gene>
<sequence length="145" mass="15510">MEFEEESAVLVNIADMALLFGRVLLSLLFLEEGIELASNLDTALEAMARLGVTAPIAIATIALQLGAGLAIAFGLMTRLAALGLGLFCLLTAMLFHTNFASHNELLHFEKDLAISGGMFALIVAGAGKLSLDMLIRRHWNTRLVA</sequence>
<dbReference type="AlphaFoldDB" id="A0A1C3U8X7"/>
<comment type="similarity">
    <text evidence="2">Belongs to the DoxX family.</text>
</comment>
<evidence type="ECO:0000256" key="3">
    <source>
        <dbReference type="ARBA" id="ARBA00022475"/>
    </source>
</evidence>
<evidence type="ECO:0000256" key="1">
    <source>
        <dbReference type="ARBA" id="ARBA00004651"/>
    </source>
</evidence>